<name>A0A2D2AWE8_9CAUL</name>
<evidence type="ECO:0000256" key="5">
    <source>
        <dbReference type="ARBA" id="ARBA00022729"/>
    </source>
</evidence>
<comment type="similarity">
    <text evidence="2">Belongs to the OmpP1/FadL family.</text>
</comment>
<dbReference type="RefSeq" id="WP_099621587.1">
    <property type="nucleotide sequence ID" value="NZ_CP024201.1"/>
</dbReference>
<dbReference type="Pfam" id="PF03349">
    <property type="entry name" value="Toluene_X"/>
    <property type="match status" value="1"/>
</dbReference>
<keyword evidence="6" id="KW-0472">Membrane</keyword>
<dbReference type="KEGG" id="cmb:CSW64_07835"/>
<reference evidence="9 10" key="1">
    <citation type="submission" date="2017-10" db="EMBL/GenBank/DDBJ databases">
        <title>Genome sequence of Caulobacter mirabilis FWC38.</title>
        <authorList>
            <person name="Fiebig A."/>
            <person name="Crosson S."/>
        </authorList>
    </citation>
    <scope>NUCLEOTIDE SEQUENCE [LARGE SCALE GENOMIC DNA]</scope>
    <source>
        <strain evidence="9 10">FWC 38</strain>
    </source>
</reference>
<dbReference type="EMBL" id="CP024201">
    <property type="protein sequence ID" value="ATQ42330.1"/>
    <property type="molecule type" value="Genomic_DNA"/>
</dbReference>
<dbReference type="OrthoDB" id="19849at2"/>
<dbReference type="GO" id="GO:0015483">
    <property type="term" value="F:long-chain fatty acid transporting porin activity"/>
    <property type="evidence" value="ECO:0007669"/>
    <property type="project" value="TreeGrafter"/>
</dbReference>
<dbReference type="GO" id="GO:0009279">
    <property type="term" value="C:cell outer membrane"/>
    <property type="evidence" value="ECO:0007669"/>
    <property type="project" value="UniProtKB-SubCell"/>
</dbReference>
<feature type="signal peptide" evidence="8">
    <location>
        <begin position="1"/>
        <end position="25"/>
    </location>
</feature>
<evidence type="ECO:0000256" key="7">
    <source>
        <dbReference type="ARBA" id="ARBA00023237"/>
    </source>
</evidence>
<accession>A0A2D2AWE8</accession>
<evidence type="ECO:0000256" key="6">
    <source>
        <dbReference type="ARBA" id="ARBA00023136"/>
    </source>
</evidence>
<dbReference type="Gene3D" id="2.40.160.60">
    <property type="entry name" value="Outer membrane protein transport protein (OMPP1/FadL/TodX)"/>
    <property type="match status" value="1"/>
</dbReference>
<keyword evidence="7" id="KW-0998">Cell outer membrane</keyword>
<dbReference type="AlphaFoldDB" id="A0A2D2AWE8"/>
<evidence type="ECO:0000256" key="8">
    <source>
        <dbReference type="SAM" id="SignalP"/>
    </source>
</evidence>
<evidence type="ECO:0000256" key="3">
    <source>
        <dbReference type="ARBA" id="ARBA00022452"/>
    </source>
</evidence>
<dbReference type="SUPFAM" id="SSF56935">
    <property type="entry name" value="Porins"/>
    <property type="match status" value="1"/>
</dbReference>
<proteinExistence type="inferred from homology"/>
<evidence type="ECO:0000256" key="4">
    <source>
        <dbReference type="ARBA" id="ARBA00022692"/>
    </source>
</evidence>
<comment type="subcellular location">
    <subcellularLocation>
        <location evidence="1">Cell outer membrane</location>
        <topology evidence="1">Multi-pass membrane protein</topology>
    </subcellularLocation>
</comment>
<feature type="chain" id="PRO_5013561529" evidence="8">
    <location>
        <begin position="26"/>
        <end position="433"/>
    </location>
</feature>
<dbReference type="PANTHER" id="PTHR35093">
    <property type="entry name" value="OUTER MEMBRANE PROTEIN NMB0088-RELATED"/>
    <property type="match status" value="1"/>
</dbReference>
<keyword evidence="3" id="KW-1134">Transmembrane beta strand</keyword>
<keyword evidence="10" id="KW-1185">Reference proteome</keyword>
<dbReference type="PANTHER" id="PTHR35093:SF8">
    <property type="entry name" value="OUTER MEMBRANE PROTEIN NMB0088-RELATED"/>
    <property type="match status" value="1"/>
</dbReference>
<keyword evidence="5 8" id="KW-0732">Signal</keyword>
<evidence type="ECO:0000256" key="1">
    <source>
        <dbReference type="ARBA" id="ARBA00004571"/>
    </source>
</evidence>
<organism evidence="9 10">
    <name type="scientific">Caulobacter mirabilis</name>
    <dbReference type="NCBI Taxonomy" id="69666"/>
    <lineage>
        <taxon>Bacteria</taxon>
        <taxon>Pseudomonadati</taxon>
        <taxon>Pseudomonadota</taxon>
        <taxon>Alphaproteobacteria</taxon>
        <taxon>Caulobacterales</taxon>
        <taxon>Caulobacteraceae</taxon>
        <taxon>Caulobacter</taxon>
    </lineage>
</organism>
<sequence length="433" mass="45684">MTLSKSVLALGAAVGVLTFASQASAAGFYLQEQSARGTGRAYSGEVADKGVASLWWNPAAIAGLDRSEVYGSVSGILVNSEVNDNGSTITRPGQAAAPVGGAGRIDDPINNGVLPSGGVAWKLTDRVALGLSVASPYSFTSYYKGDSWTRYDALKSRLLTADVQATVGYHVNDWLDLGAGVSLVYSDATLTSAMPNLSPALADGRQELRGDGWDAGWVVGAQLHPTPDLTIGASYRSKVEHKLDGAVEVSGLLGPAAAANMKIDGQASFTTPWIATLGARWRLGEKTTLNAQIQRVGWSEFESIHVALPAGRSQSIEQNYEDTTTAAVGVDYQWRPDWTLRAGVQYDPTPTPDIGRSARVPDGDRWLFAAGATKTFNDRFSVDLAASYISFDKSTIDRTDVVYGGTPLATPVNLKGTVEGSAVVLSAGARWAF</sequence>
<evidence type="ECO:0000313" key="10">
    <source>
        <dbReference type="Proteomes" id="UP000228945"/>
    </source>
</evidence>
<evidence type="ECO:0000256" key="2">
    <source>
        <dbReference type="ARBA" id="ARBA00008163"/>
    </source>
</evidence>
<keyword evidence="4" id="KW-0812">Transmembrane</keyword>
<gene>
    <name evidence="9" type="ORF">CSW64_07835</name>
</gene>
<dbReference type="InterPro" id="IPR005017">
    <property type="entry name" value="OMPP1/FadL/TodX"/>
</dbReference>
<evidence type="ECO:0000313" key="9">
    <source>
        <dbReference type="EMBL" id="ATQ42330.1"/>
    </source>
</evidence>
<dbReference type="Proteomes" id="UP000228945">
    <property type="component" value="Chromosome"/>
</dbReference>
<protein>
    <submittedName>
        <fullName evidence="9">Long-chain fatty acid transporter</fullName>
    </submittedName>
</protein>